<name>A0A4R8L481_9BURK</name>
<dbReference type="PRINTS" id="PR00032">
    <property type="entry name" value="HTHARAC"/>
</dbReference>
<dbReference type="AlphaFoldDB" id="A0A4R8L481"/>
<gene>
    <name evidence="5" type="ORF">BX592_13849</name>
</gene>
<dbReference type="PANTHER" id="PTHR46796">
    <property type="entry name" value="HTH-TYPE TRANSCRIPTIONAL ACTIVATOR RHAS-RELATED"/>
    <property type="match status" value="1"/>
</dbReference>
<evidence type="ECO:0000259" key="4">
    <source>
        <dbReference type="PROSITE" id="PS01124"/>
    </source>
</evidence>
<proteinExistence type="predicted"/>
<dbReference type="PROSITE" id="PS00041">
    <property type="entry name" value="HTH_ARAC_FAMILY_1"/>
    <property type="match status" value="1"/>
</dbReference>
<dbReference type="RefSeq" id="WP_377681537.1">
    <property type="nucleotide sequence ID" value="NZ_JBHLUW010000020.1"/>
</dbReference>
<organism evidence="5 6">
    <name type="scientific">Paraburkholderia rhizosphaerae</name>
    <dbReference type="NCBI Taxonomy" id="480658"/>
    <lineage>
        <taxon>Bacteria</taxon>
        <taxon>Pseudomonadati</taxon>
        <taxon>Pseudomonadota</taxon>
        <taxon>Betaproteobacteria</taxon>
        <taxon>Burkholderiales</taxon>
        <taxon>Burkholderiaceae</taxon>
        <taxon>Paraburkholderia</taxon>
    </lineage>
</organism>
<dbReference type="Gene3D" id="1.10.10.60">
    <property type="entry name" value="Homeodomain-like"/>
    <property type="match status" value="1"/>
</dbReference>
<evidence type="ECO:0000256" key="3">
    <source>
        <dbReference type="ARBA" id="ARBA00023163"/>
    </source>
</evidence>
<dbReference type="SUPFAM" id="SSF46689">
    <property type="entry name" value="Homeodomain-like"/>
    <property type="match status" value="1"/>
</dbReference>
<evidence type="ECO:0000256" key="1">
    <source>
        <dbReference type="ARBA" id="ARBA00023015"/>
    </source>
</evidence>
<dbReference type="InterPro" id="IPR009057">
    <property type="entry name" value="Homeodomain-like_sf"/>
</dbReference>
<accession>A0A4R8L481</accession>
<keyword evidence="6" id="KW-1185">Reference proteome</keyword>
<dbReference type="InterPro" id="IPR020449">
    <property type="entry name" value="Tscrpt_reg_AraC-type_HTH"/>
</dbReference>
<dbReference type="Proteomes" id="UP000295509">
    <property type="component" value="Unassembled WGS sequence"/>
</dbReference>
<dbReference type="PROSITE" id="PS01124">
    <property type="entry name" value="HTH_ARAC_FAMILY_2"/>
    <property type="match status" value="1"/>
</dbReference>
<dbReference type="Pfam" id="PF12833">
    <property type="entry name" value="HTH_18"/>
    <property type="match status" value="1"/>
</dbReference>
<dbReference type="InterPro" id="IPR018062">
    <property type="entry name" value="HTH_AraC-typ_CS"/>
</dbReference>
<keyword evidence="1" id="KW-0805">Transcription regulation</keyword>
<keyword evidence="3" id="KW-0804">Transcription</keyword>
<feature type="domain" description="HTH araC/xylS-type" evidence="4">
    <location>
        <begin position="209"/>
        <end position="310"/>
    </location>
</feature>
<dbReference type="Pfam" id="PF14525">
    <property type="entry name" value="AraC_binding_2"/>
    <property type="match status" value="1"/>
</dbReference>
<evidence type="ECO:0000313" key="5">
    <source>
        <dbReference type="EMBL" id="TDY37406.1"/>
    </source>
</evidence>
<evidence type="ECO:0000256" key="2">
    <source>
        <dbReference type="ARBA" id="ARBA00023125"/>
    </source>
</evidence>
<dbReference type="GO" id="GO:0003700">
    <property type="term" value="F:DNA-binding transcription factor activity"/>
    <property type="evidence" value="ECO:0007669"/>
    <property type="project" value="InterPro"/>
</dbReference>
<comment type="caution">
    <text evidence="5">The sequence shown here is derived from an EMBL/GenBank/DDBJ whole genome shotgun (WGS) entry which is preliminary data.</text>
</comment>
<sequence length="325" mass="36305">MTIEVRRFAYRREFAQQTQWHETAREFGMYSDADPGCSLGSEFRAWQLGRVFFLAGDVRGQTLTPMSADASQWSADYVSIKLITGGEMWIEETSATHRIGSGDFVLLDAQRPYKAITPERATGFVMRMPRQALMERGFRTALDHVRLPDLSSPDVQLVRALIECVGGLSRRPSADVMQRVSDQLLDLMDIVLERPTASGRRRTAAAMVRQAKQFIARHAGDPDLTPALIAAHVCISSKHLGRLFSAQGGSLMRYVLSVRLEQAARLLKATPWHRNLVQQIAYQCGFSSASHFSHAFKRRYGVAPADVFGSPHFPVEPRASVPTEI</sequence>
<keyword evidence="2" id="KW-0238">DNA-binding</keyword>
<protein>
    <submittedName>
        <fullName evidence="5">AraC family transcriptional regulator</fullName>
    </submittedName>
</protein>
<dbReference type="PANTHER" id="PTHR46796:SF6">
    <property type="entry name" value="ARAC SUBFAMILY"/>
    <property type="match status" value="1"/>
</dbReference>
<dbReference type="InterPro" id="IPR018060">
    <property type="entry name" value="HTH_AraC"/>
</dbReference>
<dbReference type="InterPro" id="IPR050204">
    <property type="entry name" value="AraC_XylS_family_regulators"/>
</dbReference>
<evidence type="ECO:0000313" key="6">
    <source>
        <dbReference type="Proteomes" id="UP000295509"/>
    </source>
</evidence>
<dbReference type="SMART" id="SM00342">
    <property type="entry name" value="HTH_ARAC"/>
    <property type="match status" value="1"/>
</dbReference>
<dbReference type="InterPro" id="IPR035418">
    <property type="entry name" value="AraC-bd_2"/>
</dbReference>
<reference evidence="5 6" key="1">
    <citation type="submission" date="2019-03" db="EMBL/GenBank/DDBJ databases">
        <title>Genomic Encyclopedia of Type Strains, Phase III (KMG-III): the genomes of soil and plant-associated and newly described type strains.</title>
        <authorList>
            <person name="Whitman W."/>
        </authorList>
    </citation>
    <scope>NUCLEOTIDE SEQUENCE [LARGE SCALE GENOMIC DNA]</scope>
    <source>
        <strain evidence="5 6">LMG 29544</strain>
    </source>
</reference>
<dbReference type="EMBL" id="SORE01000038">
    <property type="protein sequence ID" value="TDY37406.1"/>
    <property type="molecule type" value="Genomic_DNA"/>
</dbReference>
<dbReference type="GO" id="GO:0043565">
    <property type="term" value="F:sequence-specific DNA binding"/>
    <property type="evidence" value="ECO:0007669"/>
    <property type="project" value="InterPro"/>
</dbReference>